<evidence type="ECO:0000256" key="5">
    <source>
        <dbReference type="ARBA" id="ARBA00022786"/>
    </source>
</evidence>
<sequence>MAADTLHSSSTTSDEDIPPLISSAQCTAEDSAPSASVRTSPVPTRAAPPVPLTSNALFEIYRRLPLTYSKKNSGSYSSGGFTKQLGSVVYDRHESVRATDVMDSRSNNLIALDTAAENEDGEAMFVSQLVGNMGTVQVNIPPPLHAYMDNNVFNTTTPLQDDEKDDDDTKDKKSATISLTDCIEAFTNREQLSVSESYYCSNCKDHVQAHKQCSVYFAPNVLVVHLKRFYFSSVSHRRDKIEALVDYPVRGLDLRNVVMQQGNLPVADHADTCTDSNGDREKQKQQHHHQSEGTQLPPIYDLQAVSNHYGGLGGGHYTAYAKRDGKWYHFDDSRVTEIENEADVVTSAGYVLYYVRRGVSIPDDLPLQHMNDMNMDTPGGGDNDGMLCTSAMQVHAPNSVMSSMMMEEDDDNAGDYDHHFNSVNPQGDGDDDGGTVLLAEL</sequence>
<dbReference type="Pfam" id="PF00443">
    <property type="entry name" value="UCH"/>
    <property type="match status" value="1"/>
</dbReference>
<feature type="region of interest" description="Disordered" evidence="8">
    <location>
        <begin position="267"/>
        <end position="297"/>
    </location>
</feature>
<keyword evidence="7" id="KW-0788">Thiol protease</keyword>
<dbReference type="EC" id="3.4.19.12" evidence="3"/>
<dbReference type="InterPro" id="IPR001394">
    <property type="entry name" value="Peptidase_C19_UCH"/>
</dbReference>
<dbReference type="GO" id="GO:0006508">
    <property type="term" value="P:proteolysis"/>
    <property type="evidence" value="ECO:0007669"/>
    <property type="project" value="UniProtKB-KW"/>
</dbReference>
<keyword evidence="6" id="KW-0378">Hydrolase</keyword>
<evidence type="ECO:0000256" key="7">
    <source>
        <dbReference type="ARBA" id="ARBA00022807"/>
    </source>
</evidence>
<feature type="compositionally biased region" description="Basic and acidic residues" evidence="8">
    <location>
        <begin position="268"/>
        <end position="284"/>
    </location>
</feature>
<gene>
    <name evidence="10" type="ORF">LDAN0321_LOCUS4492</name>
</gene>
<feature type="region of interest" description="Disordered" evidence="8">
    <location>
        <begin position="26"/>
        <end position="49"/>
    </location>
</feature>
<dbReference type="InterPro" id="IPR018200">
    <property type="entry name" value="USP_CS"/>
</dbReference>
<evidence type="ECO:0000256" key="2">
    <source>
        <dbReference type="ARBA" id="ARBA00009085"/>
    </source>
</evidence>
<evidence type="ECO:0000259" key="9">
    <source>
        <dbReference type="PROSITE" id="PS50235"/>
    </source>
</evidence>
<dbReference type="InterPro" id="IPR038765">
    <property type="entry name" value="Papain-like_cys_pep_sf"/>
</dbReference>
<feature type="domain" description="USP" evidence="9">
    <location>
        <begin position="1"/>
        <end position="357"/>
    </location>
</feature>
<evidence type="ECO:0000313" key="10">
    <source>
        <dbReference type="EMBL" id="CAD9564435.1"/>
    </source>
</evidence>
<dbReference type="PANTHER" id="PTHR21646">
    <property type="entry name" value="UBIQUITIN CARBOXYL-TERMINAL HYDROLASE"/>
    <property type="match status" value="1"/>
</dbReference>
<organism evidence="10">
    <name type="scientific">Leptocylindrus danicus</name>
    <dbReference type="NCBI Taxonomy" id="163516"/>
    <lineage>
        <taxon>Eukaryota</taxon>
        <taxon>Sar</taxon>
        <taxon>Stramenopiles</taxon>
        <taxon>Ochrophyta</taxon>
        <taxon>Bacillariophyta</taxon>
        <taxon>Coscinodiscophyceae</taxon>
        <taxon>Chaetocerotophycidae</taxon>
        <taxon>Leptocylindrales</taxon>
        <taxon>Leptocylindraceae</taxon>
        <taxon>Leptocylindrus</taxon>
    </lineage>
</organism>
<evidence type="ECO:0000256" key="4">
    <source>
        <dbReference type="ARBA" id="ARBA00022670"/>
    </source>
</evidence>
<evidence type="ECO:0000256" key="1">
    <source>
        <dbReference type="ARBA" id="ARBA00000707"/>
    </source>
</evidence>
<name>A0A7S2K2G4_9STRA</name>
<protein>
    <recommendedName>
        <fullName evidence="3">ubiquitinyl hydrolase 1</fullName>
        <ecNumber evidence="3">3.4.19.12</ecNumber>
    </recommendedName>
</protein>
<accession>A0A7S2K2G4</accession>
<dbReference type="SUPFAM" id="SSF54001">
    <property type="entry name" value="Cysteine proteinases"/>
    <property type="match status" value="1"/>
</dbReference>
<evidence type="ECO:0000256" key="6">
    <source>
        <dbReference type="ARBA" id="ARBA00022801"/>
    </source>
</evidence>
<dbReference type="InterPro" id="IPR028889">
    <property type="entry name" value="USP"/>
</dbReference>
<comment type="catalytic activity">
    <reaction evidence="1">
        <text>Thiol-dependent hydrolysis of ester, thioester, amide, peptide and isopeptide bonds formed by the C-terminal Gly of ubiquitin (a 76-residue protein attached to proteins as an intracellular targeting signal).</text>
        <dbReference type="EC" id="3.4.19.12"/>
    </reaction>
</comment>
<evidence type="ECO:0000256" key="8">
    <source>
        <dbReference type="SAM" id="MobiDB-lite"/>
    </source>
</evidence>
<dbReference type="GO" id="GO:0016579">
    <property type="term" value="P:protein deubiquitination"/>
    <property type="evidence" value="ECO:0007669"/>
    <property type="project" value="InterPro"/>
</dbReference>
<dbReference type="PANTHER" id="PTHR21646:SF24">
    <property type="entry name" value="UBIQUITIN CARBOXYL-TERMINAL HYDROLASE"/>
    <property type="match status" value="1"/>
</dbReference>
<dbReference type="GO" id="GO:0004843">
    <property type="term" value="F:cysteine-type deubiquitinase activity"/>
    <property type="evidence" value="ECO:0007669"/>
    <property type="project" value="UniProtKB-EC"/>
</dbReference>
<keyword evidence="5" id="KW-0833">Ubl conjugation pathway</keyword>
<evidence type="ECO:0000256" key="3">
    <source>
        <dbReference type="ARBA" id="ARBA00012759"/>
    </source>
</evidence>
<dbReference type="AlphaFoldDB" id="A0A7S2K2G4"/>
<keyword evidence="4" id="KW-0645">Protease</keyword>
<dbReference type="PROSITE" id="PS00973">
    <property type="entry name" value="USP_2"/>
    <property type="match status" value="1"/>
</dbReference>
<feature type="compositionally biased region" description="Polar residues" evidence="8">
    <location>
        <begin position="26"/>
        <end position="42"/>
    </location>
</feature>
<proteinExistence type="inferred from homology"/>
<dbReference type="EMBL" id="HBGY01007231">
    <property type="protein sequence ID" value="CAD9564435.1"/>
    <property type="molecule type" value="Transcribed_RNA"/>
</dbReference>
<dbReference type="Gene3D" id="3.90.70.10">
    <property type="entry name" value="Cysteine proteinases"/>
    <property type="match status" value="1"/>
</dbReference>
<dbReference type="InterPro" id="IPR050185">
    <property type="entry name" value="Ub_carboxyl-term_hydrolase"/>
</dbReference>
<dbReference type="PROSITE" id="PS50235">
    <property type="entry name" value="USP_3"/>
    <property type="match status" value="1"/>
</dbReference>
<comment type="similarity">
    <text evidence="2">Belongs to the peptidase C19 family.</text>
</comment>
<reference evidence="10" key="1">
    <citation type="submission" date="2021-01" db="EMBL/GenBank/DDBJ databases">
        <authorList>
            <person name="Corre E."/>
            <person name="Pelletier E."/>
            <person name="Niang G."/>
            <person name="Scheremetjew M."/>
            <person name="Finn R."/>
            <person name="Kale V."/>
            <person name="Holt S."/>
            <person name="Cochrane G."/>
            <person name="Meng A."/>
            <person name="Brown T."/>
            <person name="Cohen L."/>
        </authorList>
    </citation>
    <scope>NUCLEOTIDE SEQUENCE</scope>
    <source>
        <strain evidence="10">B650</strain>
    </source>
</reference>